<dbReference type="Pfam" id="PF00535">
    <property type="entry name" value="Glycos_transf_2"/>
    <property type="match status" value="1"/>
</dbReference>
<gene>
    <name evidence="3" type="ORF">SAMN05216167_11951</name>
</gene>
<dbReference type="Gene3D" id="3.90.550.10">
    <property type="entry name" value="Spore Coat Polysaccharide Biosynthesis Protein SpsA, Chain A"/>
    <property type="match status" value="1"/>
</dbReference>
<evidence type="ECO:0000259" key="2">
    <source>
        <dbReference type="Pfam" id="PF00535"/>
    </source>
</evidence>
<dbReference type="STRING" id="662367.SAMN05216167_11951"/>
<organism evidence="3 4">
    <name type="scientific">Spirosoma endophyticum</name>
    <dbReference type="NCBI Taxonomy" id="662367"/>
    <lineage>
        <taxon>Bacteria</taxon>
        <taxon>Pseudomonadati</taxon>
        <taxon>Bacteroidota</taxon>
        <taxon>Cytophagia</taxon>
        <taxon>Cytophagales</taxon>
        <taxon>Cytophagaceae</taxon>
        <taxon>Spirosoma</taxon>
    </lineage>
</organism>
<name>A0A1I2D936_9BACT</name>
<dbReference type="SUPFAM" id="SSF53448">
    <property type="entry name" value="Nucleotide-diphospho-sugar transferases"/>
    <property type="match status" value="1"/>
</dbReference>
<protein>
    <submittedName>
        <fullName evidence="3">Glycosyl transferase family 2</fullName>
    </submittedName>
</protein>
<dbReference type="InterPro" id="IPR001173">
    <property type="entry name" value="Glyco_trans_2-like"/>
</dbReference>
<dbReference type="PANTHER" id="PTHR43630">
    <property type="entry name" value="POLY-BETA-1,6-N-ACETYL-D-GLUCOSAMINE SYNTHASE"/>
    <property type="match status" value="1"/>
</dbReference>
<accession>A0A1I2D936</accession>
<keyword evidence="3" id="KW-0808">Transferase</keyword>
<dbReference type="GO" id="GO:0016740">
    <property type="term" value="F:transferase activity"/>
    <property type="evidence" value="ECO:0007669"/>
    <property type="project" value="UniProtKB-KW"/>
</dbReference>
<keyword evidence="4" id="KW-1185">Reference proteome</keyword>
<evidence type="ECO:0000313" key="4">
    <source>
        <dbReference type="Proteomes" id="UP000198598"/>
    </source>
</evidence>
<evidence type="ECO:0000256" key="1">
    <source>
        <dbReference type="ARBA" id="ARBA00038494"/>
    </source>
</evidence>
<dbReference type="Proteomes" id="UP000198598">
    <property type="component" value="Unassembled WGS sequence"/>
</dbReference>
<sequence length="215" mass="25380">MFGRLFRRRIKLSYGITVCNEADELERLLSFLVQQKDRQDEILILQDSTKADKRVADVIDKYRGTLIVKQQKLNNDFATFKNNLIDMASGDYLFQIDADELPAEKLIQNIKRELIKHTKSDCFAVPRVNLVEGLTKEFIDKWNWDVDAKGRINFPDYQLRIFKLNNSIAWKNKVHEELTGFQHCQYLPSANEDFCLIHSKDIDRQKRQNDFYDTL</sequence>
<comment type="similarity">
    <text evidence="1">Belongs to the glycosyltransferase 2 family. WaaE/KdtX subfamily.</text>
</comment>
<evidence type="ECO:0000313" key="3">
    <source>
        <dbReference type="EMBL" id="SFE76989.1"/>
    </source>
</evidence>
<dbReference type="EMBL" id="FOLQ01000019">
    <property type="protein sequence ID" value="SFE76989.1"/>
    <property type="molecule type" value="Genomic_DNA"/>
</dbReference>
<proteinExistence type="inferred from homology"/>
<feature type="domain" description="Glycosyltransferase 2-like" evidence="2">
    <location>
        <begin position="16"/>
        <end position="140"/>
    </location>
</feature>
<dbReference type="InterPro" id="IPR029044">
    <property type="entry name" value="Nucleotide-diphossugar_trans"/>
</dbReference>
<dbReference type="PANTHER" id="PTHR43630:SF2">
    <property type="entry name" value="GLYCOSYLTRANSFERASE"/>
    <property type="match status" value="1"/>
</dbReference>
<reference evidence="3 4" key="1">
    <citation type="submission" date="2016-10" db="EMBL/GenBank/DDBJ databases">
        <authorList>
            <person name="de Groot N.N."/>
        </authorList>
    </citation>
    <scope>NUCLEOTIDE SEQUENCE [LARGE SCALE GENOMIC DNA]</scope>
    <source>
        <strain evidence="3 4">DSM 26130</strain>
    </source>
</reference>
<dbReference type="AlphaFoldDB" id="A0A1I2D936"/>